<dbReference type="Gene3D" id="3.50.50.60">
    <property type="entry name" value="FAD/NAD(P)-binding domain"/>
    <property type="match status" value="1"/>
</dbReference>
<dbReference type="Pfam" id="PF01266">
    <property type="entry name" value="DAO"/>
    <property type="match status" value="1"/>
</dbReference>
<dbReference type="InterPro" id="IPR036188">
    <property type="entry name" value="FAD/NAD-bd_sf"/>
</dbReference>
<comment type="caution">
    <text evidence="3">The sequence shown here is derived from an EMBL/GenBank/DDBJ whole genome shotgun (WGS) entry which is preliminary data.</text>
</comment>
<dbReference type="PANTHER" id="PTHR13847:SF287">
    <property type="entry name" value="FAD-DEPENDENT OXIDOREDUCTASE DOMAIN-CONTAINING PROTEIN 1"/>
    <property type="match status" value="1"/>
</dbReference>
<dbReference type="SUPFAM" id="SSF54373">
    <property type="entry name" value="FAD-linked reductases, C-terminal domain"/>
    <property type="match status" value="1"/>
</dbReference>
<dbReference type="EMBL" id="RYYR01000046">
    <property type="protein sequence ID" value="RUL46484.1"/>
    <property type="molecule type" value="Genomic_DNA"/>
</dbReference>
<evidence type="ECO:0000256" key="1">
    <source>
        <dbReference type="ARBA" id="ARBA00023002"/>
    </source>
</evidence>
<dbReference type="RefSeq" id="WP_126660783.1">
    <property type="nucleotide sequence ID" value="NZ_RYYR01000046.1"/>
</dbReference>
<sequence length="385" mass="41818">MKQKVVVIGAGIIGTAVAYYLSKQNVEVILVEAKDIAAGTSGACDKAIMLQSKKVGPALDLAIQSAMIYKELEQELQQDLEYHNGGGMILIENQLELNVLQERVKQQQAVGLKVKLLSGEEIRRKNPHISKNILAATWCEEDAEINPMHTAFAFAKAAYKNNVQIHLHSEVVELIIRNNQIQGVQTTNGAIYADSVILCSGVWTKHLLNTIDLDIPIKPRKGVILVTEKLPRMIDCNILSGAYLAAKLQIDNDPSTVGVGLAISQTKSGTLLIGGSREFVGFDPTVKGEIIRAIAKRAVAAFPILEHTNLIRSFAGFRPHTPDNLPILSDIPSIHGLFIAAGHEGDGVALAPITGQLAAKLVTRQNIDVDLTPYRFDRFSTNTVS</sequence>
<dbReference type="PANTHER" id="PTHR13847">
    <property type="entry name" value="SARCOSINE DEHYDROGENASE-RELATED"/>
    <property type="match status" value="1"/>
</dbReference>
<dbReference type="Proteomes" id="UP000287910">
    <property type="component" value="Unassembled WGS sequence"/>
</dbReference>
<proteinExistence type="predicted"/>
<dbReference type="Gene3D" id="3.30.9.10">
    <property type="entry name" value="D-Amino Acid Oxidase, subunit A, domain 2"/>
    <property type="match status" value="1"/>
</dbReference>
<protein>
    <submittedName>
        <fullName evidence="3">FAD-binding oxidoreductase</fullName>
    </submittedName>
</protein>
<keyword evidence="4" id="KW-1185">Reference proteome</keyword>
<gene>
    <name evidence="3" type="ORF">EK386_19120</name>
</gene>
<evidence type="ECO:0000313" key="4">
    <source>
        <dbReference type="Proteomes" id="UP000287910"/>
    </source>
</evidence>
<reference evidence="3 4" key="1">
    <citation type="submission" date="2018-12" db="EMBL/GenBank/DDBJ databases">
        <title>Lysinibacillus antri sp. nov., isolated from a cave soil.</title>
        <authorList>
            <person name="Narsing Rao M.P."/>
            <person name="Zhang H."/>
            <person name="Dong Z.-Y."/>
            <person name="Niu X.-K."/>
            <person name="Zhang K."/>
            <person name="Fang B.-Z."/>
            <person name="Kang Y.-Q."/>
            <person name="Xiao M."/>
            <person name="Li W.-J."/>
        </authorList>
    </citation>
    <scope>NUCLEOTIDE SEQUENCE [LARGE SCALE GENOMIC DNA]</scope>
    <source>
        <strain evidence="3 4">SYSU K30002</strain>
    </source>
</reference>
<keyword evidence="1" id="KW-0560">Oxidoreductase</keyword>
<dbReference type="SUPFAM" id="SSF51905">
    <property type="entry name" value="FAD/NAD(P)-binding domain"/>
    <property type="match status" value="1"/>
</dbReference>
<feature type="domain" description="FAD dependent oxidoreductase" evidence="2">
    <location>
        <begin position="4"/>
        <end position="361"/>
    </location>
</feature>
<evidence type="ECO:0000313" key="3">
    <source>
        <dbReference type="EMBL" id="RUL46484.1"/>
    </source>
</evidence>
<dbReference type="AlphaFoldDB" id="A0A432L6S4"/>
<dbReference type="InterPro" id="IPR006076">
    <property type="entry name" value="FAD-dep_OxRdtase"/>
</dbReference>
<evidence type="ECO:0000259" key="2">
    <source>
        <dbReference type="Pfam" id="PF01266"/>
    </source>
</evidence>
<name>A0A432L6S4_9BACI</name>
<accession>A0A432L6S4</accession>
<dbReference type="GO" id="GO:0005737">
    <property type="term" value="C:cytoplasm"/>
    <property type="evidence" value="ECO:0007669"/>
    <property type="project" value="TreeGrafter"/>
</dbReference>
<organism evidence="3 4">
    <name type="scientific">Lysinibacillus antri</name>
    <dbReference type="NCBI Taxonomy" id="2498145"/>
    <lineage>
        <taxon>Bacteria</taxon>
        <taxon>Bacillati</taxon>
        <taxon>Bacillota</taxon>
        <taxon>Bacilli</taxon>
        <taxon>Bacillales</taxon>
        <taxon>Bacillaceae</taxon>
        <taxon>Lysinibacillus</taxon>
    </lineage>
</organism>
<dbReference type="GO" id="GO:0016491">
    <property type="term" value="F:oxidoreductase activity"/>
    <property type="evidence" value="ECO:0007669"/>
    <property type="project" value="UniProtKB-KW"/>
</dbReference>